<sequence>MRKYNERTFQIKYMIKTHLCARNYNFGHFFSCNWLEKHYIKDIIWKLKMTLLEMMEDVNRNYSVKVSKGQCHRARVWDYANEILRSNPGSTCKVGVTVNPDGKNYFQRFYACFKAFKDGWNRGCIHVIGLDGCFLKGQFKGDILTIIGRDANNHVYPIAWVVVNVEIKDNWTWFLQLLVDDLDVDCGSGLVFISDQHKRLLESGKAILPYVEHRQCARHAAATNTVEGDFVAKMEKMKKITPNGYAWLMSRNLESWCRAFFTRRKYEYMSWLGFTFWMIKLLHGKLNLVQLS</sequence>
<keyword evidence="3" id="KW-1185">Reference proteome</keyword>
<gene>
    <name evidence="2" type="ORF">LSAT_V11C600324360</name>
</gene>
<accession>A0A9R1X5T5</accession>
<dbReference type="InterPro" id="IPR018289">
    <property type="entry name" value="MULE_transposase_dom"/>
</dbReference>
<dbReference type="PANTHER" id="PTHR31973">
    <property type="entry name" value="POLYPROTEIN, PUTATIVE-RELATED"/>
    <property type="match status" value="1"/>
</dbReference>
<dbReference type="Pfam" id="PF10551">
    <property type="entry name" value="MULE"/>
    <property type="match status" value="1"/>
</dbReference>
<protein>
    <recommendedName>
        <fullName evidence="1">MULE transposase domain-containing protein</fullName>
    </recommendedName>
</protein>
<evidence type="ECO:0000313" key="2">
    <source>
        <dbReference type="EMBL" id="KAJ0201850.1"/>
    </source>
</evidence>
<proteinExistence type="predicted"/>
<comment type="caution">
    <text evidence="2">The sequence shown here is derived from an EMBL/GenBank/DDBJ whole genome shotgun (WGS) entry which is preliminary data.</text>
</comment>
<dbReference type="EMBL" id="NBSK02000006">
    <property type="protein sequence ID" value="KAJ0201850.1"/>
    <property type="molecule type" value="Genomic_DNA"/>
</dbReference>
<evidence type="ECO:0000313" key="3">
    <source>
        <dbReference type="Proteomes" id="UP000235145"/>
    </source>
</evidence>
<name>A0A9R1X5T5_LACSA</name>
<dbReference type="PANTHER" id="PTHR31973:SF197">
    <property type="entry name" value="SWIM-TYPE DOMAIN-CONTAINING PROTEIN"/>
    <property type="match status" value="1"/>
</dbReference>
<reference evidence="2 3" key="1">
    <citation type="journal article" date="2017" name="Nat. Commun.">
        <title>Genome assembly with in vitro proximity ligation data and whole-genome triplication in lettuce.</title>
        <authorList>
            <person name="Reyes-Chin-Wo S."/>
            <person name="Wang Z."/>
            <person name="Yang X."/>
            <person name="Kozik A."/>
            <person name="Arikit S."/>
            <person name="Song C."/>
            <person name="Xia L."/>
            <person name="Froenicke L."/>
            <person name="Lavelle D.O."/>
            <person name="Truco M.J."/>
            <person name="Xia R."/>
            <person name="Zhu S."/>
            <person name="Xu C."/>
            <person name="Xu H."/>
            <person name="Xu X."/>
            <person name="Cox K."/>
            <person name="Korf I."/>
            <person name="Meyers B.C."/>
            <person name="Michelmore R.W."/>
        </authorList>
    </citation>
    <scope>NUCLEOTIDE SEQUENCE [LARGE SCALE GENOMIC DNA]</scope>
    <source>
        <strain evidence="3">cv. Salinas</strain>
        <tissue evidence="2">Seedlings</tissue>
    </source>
</reference>
<organism evidence="2 3">
    <name type="scientific">Lactuca sativa</name>
    <name type="common">Garden lettuce</name>
    <dbReference type="NCBI Taxonomy" id="4236"/>
    <lineage>
        <taxon>Eukaryota</taxon>
        <taxon>Viridiplantae</taxon>
        <taxon>Streptophyta</taxon>
        <taxon>Embryophyta</taxon>
        <taxon>Tracheophyta</taxon>
        <taxon>Spermatophyta</taxon>
        <taxon>Magnoliopsida</taxon>
        <taxon>eudicotyledons</taxon>
        <taxon>Gunneridae</taxon>
        <taxon>Pentapetalae</taxon>
        <taxon>asterids</taxon>
        <taxon>campanulids</taxon>
        <taxon>Asterales</taxon>
        <taxon>Asteraceae</taxon>
        <taxon>Cichorioideae</taxon>
        <taxon>Cichorieae</taxon>
        <taxon>Lactucinae</taxon>
        <taxon>Lactuca</taxon>
    </lineage>
</organism>
<evidence type="ECO:0000259" key="1">
    <source>
        <dbReference type="Pfam" id="PF10551"/>
    </source>
</evidence>
<feature type="domain" description="MULE transposase" evidence="1">
    <location>
        <begin position="127"/>
        <end position="221"/>
    </location>
</feature>
<dbReference type="Proteomes" id="UP000235145">
    <property type="component" value="Unassembled WGS sequence"/>
</dbReference>
<dbReference type="AlphaFoldDB" id="A0A9R1X5T5"/>